<evidence type="ECO:0008006" key="4">
    <source>
        <dbReference type="Google" id="ProtNLM"/>
    </source>
</evidence>
<feature type="chain" id="PRO_5035314127" description="DUF3108 domain-containing protein" evidence="1">
    <location>
        <begin position="33"/>
        <end position="228"/>
    </location>
</feature>
<dbReference type="EMBL" id="JAFLCK010000013">
    <property type="protein sequence ID" value="MBN8660745.1"/>
    <property type="molecule type" value="Genomic_DNA"/>
</dbReference>
<comment type="caution">
    <text evidence="2">The sequence shown here is derived from an EMBL/GenBank/DDBJ whole genome shotgun (WGS) entry which is preliminary data.</text>
</comment>
<evidence type="ECO:0000313" key="2">
    <source>
        <dbReference type="EMBL" id="MBN8660745.1"/>
    </source>
</evidence>
<accession>A0A8J7TL69</accession>
<proteinExistence type="predicted"/>
<dbReference type="PROSITE" id="PS51257">
    <property type="entry name" value="PROKAR_LIPOPROTEIN"/>
    <property type="match status" value="1"/>
</dbReference>
<keyword evidence="1" id="KW-0732">Signal</keyword>
<protein>
    <recommendedName>
        <fullName evidence="4">DUF3108 domain-containing protein</fullName>
    </recommendedName>
</protein>
<sequence length="228" mass="26023">MNLSETRYKQFSITRFLLVGLQSLSLACAASALGANVLEAKEPPKKAVATYFPMKKGTWWKYRITRGDSVYDFTLRVVDVQKENNEDVYEIDTIAQQTIKDWYVRRGDQILRLRQHFGDNPSARVVFEPPYLLMVDPLKLASNWQWQGKGMLGVKVVDNSQVEAFEDLDLEVGKFNAARIVSNVKQDKSRLQKVYWYAAGVGLVKSKVTNGDVSSITELIDYSFKPRK</sequence>
<dbReference type="AlphaFoldDB" id="A0A8J7TL69"/>
<dbReference type="Gene3D" id="2.40.360.20">
    <property type="match status" value="1"/>
</dbReference>
<organism evidence="2 3">
    <name type="scientific">Candidatus Obscuribacter phosphatis</name>
    <dbReference type="NCBI Taxonomy" id="1906157"/>
    <lineage>
        <taxon>Bacteria</taxon>
        <taxon>Bacillati</taxon>
        <taxon>Candidatus Melainabacteria</taxon>
        <taxon>Candidatus Obscuribacterales</taxon>
        <taxon>Candidatus Obscuribacteraceae</taxon>
        <taxon>Candidatus Obscuribacter</taxon>
    </lineage>
</organism>
<evidence type="ECO:0000313" key="3">
    <source>
        <dbReference type="Proteomes" id="UP000664277"/>
    </source>
</evidence>
<gene>
    <name evidence="2" type="ORF">J0M35_10300</name>
</gene>
<dbReference type="Proteomes" id="UP000664277">
    <property type="component" value="Unassembled WGS sequence"/>
</dbReference>
<feature type="signal peptide" evidence="1">
    <location>
        <begin position="1"/>
        <end position="32"/>
    </location>
</feature>
<evidence type="ECO:0000256" key="1">
    <source>
        <dbReference type="SAM" id="SignalP"/>
    </source>
</evidence>
<name>A0A8J7TL69_9BACT</name>
<reference evidence="2" key="1">
    <citation type="submission" date="2021-02" db="EMBL/GenBank/DDBJ databases">
        <title>Genome-Resolved Metagenomics of a Microbial Community Performing Photosynthetic Biological Nutrient Removal.</title>
        <authorList>
            <person name="Mcdaniel E.A."/>
        </authorList>
    </citation>
    <scope>NUCLEOTIDE SEQUENCE</scope>
    <source>
        <strain evidence="2">UWPOB_OBS1</strain>
    </source>
</reference>